<dbReference type="OMA" id="AMYICCA"/>
<evidence type="ECO:0000256" key="1">
    <source>
        <dbReference type="SAM" id="MobiDB-lite"/>
    </source>
</evidence>
<dbReference type="PANTHER" id="PTHR45005">
    <property type="match status" value="1"/>
</dbReference>
<accession>C1FGK4</accession>
<dbReference type="RefSeq" id="XP_002508019.1">
    <property type="nucleotide sequence ID" value="XM_002507973.1"/>
</dbReference>
<feature type="compositionally biased region" description="Low complexity" evidence="1">
    <location>
        <begin position="1"/>
        <end position="20"/>
    </location>
</feature>
<dbReference type="InterPro" id="IPR011990">
    <property type="entry name" value="TPR-like_helical_dom_sf"/>
</dbReference>
<dbReference type="Gene3D" id="1.25.40.10">
    <property type="entry name" value="Tetratricopeptide repeat domain"/>
    <property type="match status" value="2"/>
</dbReference>
<evidence type="ECO:0000313" key="4">
    <source>
        <dbReference type="Proteomes" id="UP000002009"/>
    </source>
</evidence>
<dbReference type="EMBL" id="CP001575">
    <property type="protein sequence ID" value="ACO69277.1"/>
    <property type="molecule type" value="Genomic_DNA"/>
</dbReference>
<organism evidence="3 4">
    <name type="scientific">Micromonas commoda (strain RCC299 / NOUM17 / CCMP2709)</name>
    <name type="common">Picoplanktonic green alga</name>
    <dbReference type="NCBI Taxonomy" id="296587"/>
    <lineage>
        <taxon>Eukaryota</taxon>
        <taxon>Viridiplantae</taxon>
        <taxon>Chlorophyta</taxon>
        <taxon>Mamiellophyceae</taxon>
        <taxon>Mamiellales</taxon>
        <taxon>Mamiellaceae</taxon>
        <taxon>Micromonas</taxon>
    </lineage>
</organism>
<evidence type="ECO:0000259" key="2">
    <source>
        <dbReference type="PROSITE" id="PS50003"/>
    </source>
</evidence>
<dbReference type="SUPFAM" id="SSF50729">
    <property type="entry name" value="PH domain-like"/>
    <property type="match status" value="1"/>
</dbReference>
<protein>
    <submittedName>
        <fullName evidence="3">Ph-domain-containing protein</fullName>
    </submittedName>
</protein>
<dbReference type="SUPFAM" id="SSF48452">
    <property type="entry name" value="TPR-like"/>
    <property type="match status" value="1"/>
</dbReference>
<dbReference type="InterPro" id="IPR053277">
    <property type="entry name" value="Endomembrane_traffic_mod"/>
</dbReference>
<evidence type="ECO:0000313" key="3">
    <source>
        <dbReference type="EMBL" id="ACO69277.1"/>
    </source>
</evidence>
<reference evidence="3 4" key="1">
    <citation type="journal article" date="2009" name="Science">
        <title>Green evolution and dynamic adaptations revealed by genomes of the marine picoeukaryotes Micromonas.</title>
        <authorList>
            <person name="Worden A.Z."/>
            <person name="Lee J.H."/>
            <person name="Mock T."/>
            <person name="Rouze P."/>
            <person name="Simmons M.P."/>
            <person name="Aerts A.L."/>
            <person name="Allen A.E."/>
            <person name="Cuvelier M.L."/>
            <person name="Derelle E."/>
            <person name="Everett M.V."/>
            <person name="Foulon E."/>
            <person name="Grimwood J."/>
            <person name="Gundlach H."/>
            <person name="Henrissat B."/>
            <person name="Napoli C."/>
            <person name="McDonald S.M."/>
            <person name="Parker M.S."/>
            <person name="Rombauts S."/>
            <person name="Salamov A."/>
            <person name="Von Dassow P."/>
            <person name="Badger J.H."/>
            <person name="Coutinho P.M."/>
            <person name="Demir E."/>
            <person name="Dubchak I."/>
            <person name="Gentemann C."/>
            <person name="Eikrem W."/>
            <person name="Gready J.E."/>
            <person name="John U."/>
            <person name="Lanier W."/>
            <person name="Lindquist E.A."/>
            <person name="Lucas S."/>
            <person name="Mayer K.F."/>
            <person name="Moreau H."/>
            <person name="Not F."/>
            <person name="Otillar R."/>
            <person name="Panaud O."/>
            <person name="Pangilinan J."/>
            <person name="Paulsen I."/>
            <person name="Piegu B."/>
            <person name="Poliakov A."/>
            <person name="Robbens S."/>
            <person name="Schmutz J."/>
            <person name="Toulza E."/>
            <person name="Wyss T."/>
            <person name="Zelensky A."/>
            <person name="Zhou K."/>
            <person name="Armbrust E.V."/>
            <person name="Bhattacharya D."/>
            <person name="Goodenough U.W."/>
            <person name="Van de Peer Y."/>
            <person name="Grigoriev I.V."/>
        </authorList>
    </citation>
    <scope>NUCLEOTIDE SEQUENCE [LARGE SCALE GENOMIC DNA]</scope>
    <source>
        <strain evidence="4">RCC299 / NOUM17</strain>
    </source>
</reference>
<feature type="compositionally biased region" description="Basic and acidic residues" evidence="1">
    <location>
        <begin position="229"/>
        <end position="244"/>
    </location>
</feature>
<dbReference type="KEGG" id="mis:MICPUN_112718"/>
<dbReference type="FunCoup" id="C1FGK4">
    <property type="interactions" value="767"/>
</dbReference>
<dbReference type="InParanoid" id="C1FGK4"/>
<feature type="domain" description="PH" evidence="2">
    <location>
        <begin position="310"/>
        <end position="488"/>
    </location>
</feature>
<dbReference type="SMART" id="SM00233">
    <property type="entry name" value="PH"/>
    <property type="match status" value="1"/>
</dbReference>
<dbReference type="InterPro" id="IPR001849">
    <property type="entry name" value="PH_domain"/>
</dbReference>
<feature type="region of interest" description="Disordered" evidence="1">
    <location>
        <begin position="229"/>
        <end position="272"/>
    </location>
</feature>
<dbReference type="Proteomes" id="UP000002009">
    <property type="component" value="Chromosome 8"/>
</dbReference>
<name>C1FGK4_MICCC</name>
<dbReference type="eggNOG" id="ENOG502QR9B">
    <property type="taxonomic scope" value="Eukaryota"/>
</dbReference>
<dbReference type="PANTHER" id="PTHR45005:SF2">
    <property type="entry name" value="PROTEIN HLB1"/>
    <property type="match status" value="1"/>
</dbReference>
<feature type="region of interest" description="Disordered" evidence="1">
    <location>
        <begin position="382"/>
        <end position="420"/>
    </location>
</feature>
<dbReference type="PROSITE" id="PS50003">
    <property type="entry name" value="PH_DOMAIN"/>
    <property type="match status" value="1"/>
</dbReference>
<sequence length="521" mass="55291">MAADSGAPGDAPGAGSSSSSFIGGVEIKTRLGTDVSTGGGGRSGHDKLLDLRAERHADAARADPTDFDAHYSWALVLQEQAERAEQSGMDPNRRDAILIDACAKYAKARDLRANSISTLYNWGIALGDRARLKGDAGDAAEARAMWRQACEKYRAAVECDASRTQSTQALNNWGLALQQMATLERDPGVRERRLLAAVGRFREAIRRDPGFHRAVYNLGTIMYALSERARGHGGRDPRGGRSEHASNGGASNVHPEDSNQPAPLGSESAPTSADELQTAAAMYICCAQASGARPVYASSLRLVRHTLPLPALLAGTLTTAPPALGVATAHSWRRRWFVLDHEALWTGESWPADVGAASGGGGGGDGGAGGVGDAFGAVGAWNHSSTSPRWGGDAIDPTDDRDERREERRARRRRRAAAADETLVARDGPWGVHVKTSDVASAQPCAESSLPPGFAFRVGMADGSSHYFVCDDAPARERWVDALTLVRHVAARGRGEALRLELVSDATVAPQLRNKGQGKAR</sequence>
<gene>
    <name evidence="3" type="ORF">MICPUN_112718</name>
</gene>
<dbReference type="InterPro" id="IPR011993">
    <property type="entry name" value="PH-like_dom_sf"/>
</dbReference>
<dbReference type="AlphaFoldDB" id="C1FGK4"/>
<dbReference type="OrthoDB" id="548564at2759"/>
<dbReference type="GeneID" id="8245653"/>
<dbReference type="STRING" id="296587.C1FGK4"/>
<proteinExistence type="predicted"/>
<keyword evidence="4" id="KW-1185">Reference proteome</keyword>
<dbReference type="Gene3D" id="2.30.29.30">
    <property type="entry name" value="Pleckstrin-homology domain (PH domain)/Phosphotyrosine-binding domain (PTB)"/>
    <property type="match status" value="1"/>
</dbReference>
<feature type="region of interest" description="Disordered" evidence="1">
    <location>
        <begin position="1"/>
        <end position="21"/>
    </location>
</feature>